<reference evidence="1 2" key="1">
    <citation type="journal article" date="2012" name="BMC Genomics">
        <title>Comparative genomic analysis and phylogenetic position of Theileria equi.</title>
        <authorList>
            <person name="Kappmeyer L.S."/>
            <person name="Thiagarajan M."/>
            <person name="Herndon D.R."/>
            <person name="Ramsay J.D."/>
            <person name="Caler E."/>
            <person name="Djikeng A."/>
            <person name="Gillespie J.J."/>
            <person name="Lau A.O."/>
            <person name="Roalson E.H."/>
            <person name="Silva J.C."/>
            <person name="Silva M.G."/>
            <person name="Suarez C.E."/>
            <person name="Ueti M.W."/>
            <person name="Nene V.M."/>
            <person name="Mealey R.H."/>
            <person name="Knowles D.P."/>
            <person name="Brayton K.A."/>
        </authorList>
    </citation>
    <scope>NUCLEOTIDE SEQUENCE [LARGE SCALE GENOMIC DNA]</scope>
    <source>
        <strain evidence="1 2">WA</strain>
    </source>
</reference>
<keyword evidence="2" id="KW-1185">Reference proteome</keyword>
<accession>L0AX54</accession>
<organism evidence="1 2">
    <name type="scientific">Theileria equi strain WA</name>
    <dbReference type="NCBI Taxonomy" id="1537102"/>
    <lineage>
        <taxon>Eukaryota</taxon>
        <taxon>Sar</taxon>
        <taxon>Alveolata</taxon>
        <taxon>Apicomplexa</taxon>
        <taxon>Aconoidasida</taxon>
        <taxon>Piroplasmida</taxon>
        <taxon>Theileriidae</taxon>
        <taxon>Theileria</taxon>
    </lineage>
</organism>
<dbReference type="RefSeq" id="XP_004829130.1">
    <property type="nucleotide sequence ID" value="XM_004829073.1"/>
</dbReference>
<dbReference type="Proteomes" id="UP000031512">
    <property type="component" value="Chromosome 1"/>
</dbReference>
<dbReference type="EMBL" id="CP001669">
    <property type="protein sequence ID" value="AFZ79464.1"/>
    <property type="molecule type" value="Genomic_DNA"/>
</dbReference>
<dbReference type="AlphaFoldDB" id="L0AX54"/>
<evidence type="ECO:0000313" key="1">
    <source>
        <dbReference type="EMBL" id="AFZ79464.1"/>
    </source>
</evidence>
<dbReference type="KEGG" id="beq:BEWA_023130"/>
<evidence type="ECO:0000313" key="2">
    <source>
        <dbReference type="Proteomes" id="UP000031512"/>
    </source>
</evidence>
<name>L0AX54_THEEQ</name>
<sequence>MAIAFISIGMDLQCLFIVVKEPKMPTQVDTHKYTKRKHRLQTSPPNFSVSSFIGSSGNKLQTGLSSISNVTEVNVFWYPNDGSSKPLLINYQLSNEHKWYKKTKVANTWKEVSEKDLGKPTSPSDQAKIKKLLIGASSPEVTIKIEQVPGSSYISDDQTVKIDRTGAADANGYSQITHRIDGKTFIIKSVTHGDNLQTVQGTTTFSKDPLTEVSVFYSDFDSKLSKPLLLELKLHNTQTTYKYYEKTKKQMNGSYLTRNKETNMLEIL</sequence>
<dbReference type="VEuPathDB" id="PiroplasmaDB:BEWA_023130"/>
<proteinExistence type="predicted"/>
<protein>
    <submittedName>
        <fullName evidence="1">Uncharacterized protein</fullName>
    </submittedName>
</protein>
<gene>
    <name evidence="1" type="ORF">BEWA_023130</name>
</gene>
<dbReference type="GeneID" id="15807081"/>